<dbReference type="InterPro" id="IPR051907">
    <property type="entry name" value="DoxX-like_oxidoreductase"/>
</dbReference>
<keyword evidence="5 7" id="KW-1133">Transmembrane helix</keyword>
<proteinExistence type="inferred from homology"/>
<protein>
    <recommendedName>
        <fullName evidence="9">DoxX family protein</fullName>
    </recommendedName>
</protein>
<dbReference type="Pfam" id="PF07681">
    <property type="entry name" value="DoxX"/>
    <property type="match status" value="1"/>
</dbReference>
<evidence type="ECO:0000256" key="1">
    <source>
        <dbReference type="ARBA" id="ARBA00004651"/>
    </source>
</evidence>
<dbReference type="PANTHER" id="PTHR33452:SF1">
    <property type="entry name" value="INNER MEMBRANE PROTEIN YPHA-RELATED"/>
    <property type="match status" value="1"/>
</dbReference>
<feature type="transmembrane region" description="Helical" evidence="7">
    <location>
        <begin position="113"/>
        <end position="133"/>
    </location>
</feature>
<feature type="transmembrane region" description="Helical" evidence="7">
    <location>
        <begin position="54"/>
        <end position="76"/>
    </location>
</feature>
<organism evidence="8">
    <name type="scientific">uncultured Rubrobacteraceae bacterium</name>
    <dbReference type="NCBI Taxonomy" id="349277"/>
    <lineage>
        <taxon>Bacteria</taxon>
        <taxon>Bacillati</taxon>
        <taxon>Actinomycetota</taxon>
        <taxon>Rubrobacteria</taxon>
        <taxon>Rubrobacterales</taxon>
        <taxon>Rubrobacteraceae</taxon>
        <taxon>environmental samples</taxon>
    </lineage>
</organism>
<evidence type="ECO:0000313" key="8">
    <source>
        <dbReference type="EMBL" id="CAA9417155.1"/>
    </source>
</evidence>
<evidence type="ECO:0008006" key="9">
    <source>
        <dbReference type="Google" id="ProtNLM"/>
    </source>
</evidence>
<dbReference type="InterPro" id="IPR032808">
    <property type="entry name" value="DoxX"/>
</dbReference>
<feature type="transmembrane region" description="Helical" evidence="7">
    <location>
        <begin position="83"/>
        <end position="101"/>
    </location>
</feature>
<evidence type="ECO:0000256" key="2">
    <source>
        <dbReference type="ARBA" id="ARBA00006679"/>
    </source>
</evidence>
<sequence length="164" mass="16736">MRTLSLSPLARLAGLAPLAVRVIVGAIMFAHGLQKLTQVGPGNFGAQALAGLGVPLPVFMGYVVTLVEVVGGLLLIVGLFSRLAALLLTIDLVVAILLVKVNVGFLSPMGSPGVGAELDLALIAGLLVILFAGPGRFSADHALGLEPDVVAEDPSARRGRARST</sequence>
<feature type="transmembrane region" description="Helical" evidence="7">
    <location>
        <begin position="12"/>
        <end position="34"/>
    </location>
</feature>
<dbReference type="PANTHER" id="PTHR33452">
    <property type="entry name" value="OXIDOREDUCTASE CATD-RELATED"/>
    <property type="match status" value="1"/>
</dbReference>
<dbReference type="EMBL" id="CADCVB010000057">
    <property type="protein sequence ID" value="CAA9417155.1"/>
    <property type="molecule type" value="Genomic_DNA"/>
</dbReference>
<gene>
    <name evidence="8" type="ORF">AVDCRST_MAG78-769</name>
</gene>
<reference evidence="8" key="1">
    <citation type="submission" date="2020-02" db="EMBL/GenBank/DDBJ databases">
        <authorList>
            <person name="Meier V. D."/>
        </authorList>
    </citation>
    <scope>NUCLEOTIDE SEQUENCE</scope>
    <source>
        <strain evidence="8">AVDCRST_MAG78</strain>
    </source>
</reference>
<comment type="similarity">
    <text evidence="2">Belongs to the DoxX family.</text>
</comment>
<keyword evidence="3" id="KW-1003">Cell membrane</keyword>
<keyword evidence="4 7" id="KW-0812">Transmembrane</keyword>
<evidence type="ECO:0000256" key="6">
    <source>
        <dbReference type="ARBA" id="ARBA00023136"/>
    </source>
</evidence>
<comment type="subcellular location">
    <subcellularLocation>
        <location evidence="1">Cell membrane</location>
        <topology evidence="1">Multi-pass membrane protein</topology>
    </subcellularLocation>
</comment>
<evidence type="ECO:0000256" key="7">
    <source>
        <dbReference type="SAM" id="Phobius"/>
    </source>
</evidence>
<keyword evidence="6 7" id="KW-0472">Membrane</keyword>
<dbReference type="GO" id="GO:0005886">
    <property type="term" value="C:plasma membrane"/>
    <property type="evidence" value="ECO:0007669"/>
    <property type="project" value="UniProtKB-SubCell"/>
</dbReference>
<evidence type="ECO:0000256" key="5">
    <source>
        <dbReference type="ARBA" id="ARBA00022989"/>
    </source>
</evidence>
<name>A0A6J4PL65_9ACTN</name>
<dbReference type="AlphaFoldDB" id="A0A6J4PL65"/>
<accession>A0A6J4PL65</accession>
<evidence type="ECO:0000256" key="4">
    <source>
        <dbReference type="ARBA" id="ARBA00022692"/>
    </source>
</evidence>
<evidence type="ECO:0000256" key="3">
    <source>
        <dbReference type="ARBA" id="ARBA00022475"/>
    </source>
</evidence>